<dbReference type="InterPro" id="IPR005540">
    <property type="entry name" value="KNOX1"/>
</dbReference>
<sequence>MHAYMGQLVTAKDGEAVLYCGFILFVCTPLYSFMAMGCNKKCSTHERRDLEGFVFLSRDMEGDGSSDENGERVSGGGGRLEEEEERKMLKRRISCHPLYGFLVEAHLDCLKVSLSLSLCAHKSDEKKRHNQPSLSMYSQSELDHFMEAYCTTLTKLKEAMEEPQQETLAFINSMQSQLEELSGSQHEPPQPPTISSGKLKLTLV</sequence>
<dbReference type="Pfam" id="PF03791">
    <property type="entry name" value="KNOX2"/>
    <property type="match status" value="1"/>
</dbReference>
<name>G9J1M5_VITVI</name>
<dbReference type="SMART" id="SM01255">
    <property type="entry name" value="KNOX1"/>
    <property type="match status" value="1"/>
</dbReference>
<dbReference type="PANTHER" id="PTHR48452">
    <property type="entry name" value="FUSED COMPOUND LEAF 1"/>
    <property type="match status" value="1"/>
</dbReference>
<keyword evidence="2" id="KW-0539">Nucleus</keyword>
<dbReference type="EMBL" id="JN794533">
    <property type="protein sequence ID" value="AET87104.1"/>
    <property type="molecule type" value="mRNA"/>
</dbReference>
<keyword evidence="4" id="KW-0472">Membrane</keyword>
<dbReference type="Pfam" id="PF03790">
    <property type="entry name" value="KNOX1"/>
    <property type="match status" value="1"/>
</dbReference>
<feature type="region of interest" description="Disordered" evidence="3">
    <location>
        <begin position="177"/>
        <end position="204"/>
    </location>
</feature>
<dbReference type="AlphaFoldDB" id="G9J1M5"/>
<organism evidence="7">
    <name type="scientific">Vitis vinifera</name>
    <name type="common">Grape</name>
    <dbReference type="NCBI Taxonomy" id="29760"/>
    <lineage>
        <taxon>Eukaryota</taxon>
        <taxon>Viridiplantae</taxon>
        <taxon>Streptophyta</taxon>
        <taxon>Embryophyta</taxon>
        <taxon>Tracheophyta</taxon>
        <taxon>Spermatophyta</taxon>
        <taxon>Magnoliopsida</taxon>
        <taxon>eudicotyledons</taxon>
        <taxon>Gunneridae</taxon>
        <taxon>Pentapetalae</taxon>
        <taxon>rosids</taxon>
        <taxon>Vitales</taxon>
        <taxon>Vitaceae</taxon>
        <taxon>Viteae</taxon>
        <taxon>Vitis</taxon>
    </lineage>
</organism>
<evidence type="ECO:0000313" key="7">
    <source>
        <dbReference type="EMBL" id="AET87104.1"/>
    </source>
</evidence>
<keyword evidence="4" id="KW-0812">Transmembrane</keyword>
<evidence type="ECO:0000259" key="6">
    <source>
        <dbReference type="SMART" id="SM01256"/>
    </source>
</evidence>
<dbReference type="GO" id="GO:0003677">
    <property type="term" value="F:DNA binding"/>
    <property type="evidence" value="ECO:0007669"/>
    <property type="project" value="InterPro"/>
</dbReference>
<reference evidence="7" key="1">
    <citation type="journal article" date="2011" name="Plant Cell">
        <title>Regulation of Compound Leaf Development in Medicago truncatula by Fused Compound Leaf1, a Class M KNOX Gene.</title>
        <authorList>
            <person name="Peng J."/>
            <person name="Yu J."/>
            <person name="Wang H."/>
            <person name="Guo Y."/>
            <person name="Li G."/>
            <person name="Bai G."/>
            <person name="Chen R."/>
        </authorList>
    </citation>
    <scope>NUCLEOTIDE SEQUENCE</scope>
</reference>
<evidence type="ECO:0000259" key="5">
    <source>
        <dbReference type="SMART" id="SM01255"/>
    </source>
</evidence>
<feature type="domain" description="KNOX2" evidence="6">
    <location>
        <begin position="132"/>
        <end position="183"/>
    </location>
</feature>
<dbReference type="SMART" id="SM01256">
    <property type="entry name" value="KNOX2"/>
    <property type="match status" value="1"/>
</dbReference>
<proteinExistence type="evidence at transcript level"/>
<keyword evidence="4" id="KW-1133">Transmembrane helix</keyword>
<evidence type="ECO:0000256" key="2">
    <source>
        <dbReference type="ARBA" id="ARBA00023242"/>
    </source>
</evidence>
<feature type="compositionally biased region" description="Polar residues" evidence="3">
    <location>
        <begin position="177"/>
        <end position="187"/>
    </location>
</feature>
<feature type="domain" description="KNOX1" evidence="5">
    <location>
        <begin position="87"/>
        <end position="132"/>
    </location>
</feature>
<protein>
    <submittedName>
        <fullName evidence="7">Fused compound leaf 1</fullName>
    </submittedName>
</protein>
<gene>
    <name evidence="7" type="primary">FCL1</name>
</gene>
<comment type="subcellular location">
    <subcellularLocation>
        <location evidence="1">Nucleus</location>
    </subcellularLocation>
</comment>
<evidence type="ECO:0000256" key="4">
    <source>
        <dbReference type="SAM" id="Phobius"/>
    </source>
</evidence>
<feature type="region of interest" description="Disordered" evidence="3">
    <location>
        <begin position="59"/>
        <end position="82"/>
    </location>
</feature>
<accession>G9J1M5</accession>
<dbReference type="InterPro" id="IPR005541">
    <property type="entry name" value="KNOX2"/>
</dbReference>
<dbReference type="PANTHER" id="PTHR48452:SF1">
    <property type="entry name" value="FUSED COMPOUND LEAF 1"/>
    <property type="match status" value="1"/>
</dbReference>
<dbReference type="GO" id="GO:0005634">
    <property type="term" value="C:nucleus"/>
    <property type="evidence" value="ECO:0007669"/>
    <property type="project" value="UniProtKB-SubCell"/>
</dbReference>
<evidence type="ECO:0000256" key="1">
    <source>
        <dbReference type="ARBA" id="ARBA00004123"/>
    </source>
</evidence>
<dbReference type="ExpressionAtlas" id="G9J1M5">
    <property type="expression patterns" value="baseline"/>
</dbReference>
<feature type="transmembrane region" description="Helical" evidence="4">
    <location>
        <begin position="16"/>
        <end position="38"/>
    </location>
</feature>
<evidence type="ECO:0000256" key="3">
    <source>
        <dbReference type="SAM" id="MobiDB-lite"/>
    </source>
</evidence>